<organism evidence="2 3">
    <name type="scientific">Podospora didyma</name>
    <dbReference type="NCBI Taxonomy" id="330526"/>
    <lineage>
        <taxon>Eukaryota</taxon>
        <taxon>Fungi</taxon>
        <taxon>Dikarya</taxon>
        <taxon>Ascomycota</taxon>
        <taxon>Pezizomycotina</taxon>
        <taxon>Sordariomycetes</taxon>
        <taxon>Sordariomycetidae</taxon>
        <taxon>Sordariales</taxon>
        <taxon>Podosporaceae</taxon>
        <taxon>Podospora</taxon>
    </lineage>
</organism>
<dbReference type="AlphaFoldDB" id="A0AAE0TW81"/>
<dbReference type="EMBL" id="JAULSW010000005">
    <property type="protein sequence ID" value="KAK3381832.1"/>
    <property type="molecule type" value="Genomic_DNA"/>
</dbReference>
<proteinExistence type="predicted"/>
<feature type="region of interest" description="Disordered" evidence="1">
    <location>
        <begin position="1"/>
        <end position="234"/>
    </location>
</feature>
<comment type="caution">
    <text evidence="2">The sequence shown here is derived from an EMBL/GenBank/DDBJ whole genome shotgun (WGS) entry which is preliminary data.</text>
</comment>
<accession>A0AAE0TW81</accession>
<feature type="compositionally biased region" description="Polar residues" evidence="1">
    <location>
        <begin position="1"/>
        <end position="14"/>
    </location>
</feature>
<evidence type="ECO:0000313" key="2">
    <source>
        <dbReference type="EMBL" id="KAK3381832.1"/>
    </source>
</evidence>
<feature type="compositionally biased region" description="Low complexity" evidence="1">
    <location>
        <begin position="146"/>
        <end position="158"/>
    </location>
</feature>
<protein>
    <submittedName>
        <fullName evidence="2">Uncharacterized protein</fullName>
    </submittedName>
</protein>
<sequence length="234" mass="25984">MARTEVTSKGFSRSTRGDGKKKKRSSDEEVLVRHRRRHESASPAPTVPGWLLWVAGAKGRPSTSSGRGNGSSKFSLESRSRRSTSHRRYHHSNTKKYLTSARRSLRSYSRSSSISSRRRCERPSVEGQPPAYLRRNGGAGVGLGGTIPATAPSPIPSIRGTRERPVNLHKDGEDDVSVFSVSDDEYEAEEKGRRSRSRSRSRTPRASIPGSSSRRTLPPRGRSPKRNWRPPGRV</sequence>
<reference evidence="2" key="1">
    <citation type="journal article" date="2023" name="Mol. Phylogenet. Evol.">
        <title>Genome-scale phylogeny and comparative genomics of the fungal order Sordariales.</title>
        <authorList>
            <person name="Hensen N."/>
            <person name="Bonometti L."/>
            <person name="Westerberg I."/>
            <person name="Brannstrom I.O."/>
            <person name="Guillou S."/>
            <person name="Cros-Aarteil S."/>
            <person name="Calhoun S."/>
            <person name="Haridas S."/>
            <person name="Kuo A."/>
            <person name="Mondo S."/>
            <person name="Pangilinan J."/>
            <person name="Riley R."/>
            <person name="LaButti K."/>
            <person name="Andreopoulos B."/>
            <person name="Lipzen A."/>
            <person name="Chen C."/>
            <person name="Yan M."/>
            <person name="Daum C."/>
            <person name="Ng V."/>
            <person name="Clum A."/>
            <person name="Steindorff A."/>
            <person name="Ohm R.A."/>
            <person name="Martin F."/>
            <person name="Silar P."/>
            <person name="Natvig D.O."/>
            <person name="Lalanne C."/>
            <person name="Gautier V."/>
            <person name="Ament-Velasquez S.L."/>
            <person name="Kruys A."/>
            <person name="Hutchinson M.I."/>
            <person name="Powell A.J."/>
            <person name="Barry K."/>
            <person name="Miller A.N."/>
            <person name="Grigoriev I.V."/>
            <person name="Debuchy R."/>
            <person name="Gladieux P."/>
            <person name="Hiltunen Thoren M."/>
            <person name="Johannesson H."/>
        </authorList>
    </citation>
    <scope>NUCLEOTIDE SEQUENCE</scope>
    <source>
        <strain evidence="2">CBS 232.78</strain>
    </source>
</reference>
<feature type="compositionally biased region" description="Low complexity" evidence="1">
    <location>
        <begin position="100"/>
        <end position="115"/>
    </location>
</feature>
<feature type="compositionally biased region" description="Polar residues" evidence="1">
    <location>
        <begin position="61"/>
        <end position="77"/>
    </location>
</feature>
<feature type="compositionally biased region" description="Basic and acidic residues" evidence="1">
    <location>
        <begin position="160"/>
        <end position="172"/>
    </location>
</feature>
<evidence type="ECO:0000313" key="3">
    <source>
        <dbReference type="Proteomes" id="UP001285441"/>
    </source>
</evidence>
<reference evidence="2" key="2">
    <citation type="submission" date="2023-06" db="EMBL/GenBank/DDBJ databases">
        <authorList>
            <consortium name="Lawrence Berkeley National Laboratory"/>
            <person name="Haridas S."/>
            <person name="Hensen N."/>
            <person name="Bonometti L."/>
            <person name="Westerberg I."/>
            <person name="Brannstrom I.O."/>
            <person name="Guillou S."/>
            <person name="Cros-Aarteil S."/>
            <person name="Calhoun S."/>
            <person name="Kuo A."/>
            <person name="Mondo S."/>
            <person name="Pangilinan J."/>
            <person name="Riley R."/>
            <person name="LaButti K."/>
            <person name="Andreopoulos B."/>
            <person name="Lipzen A."/>
            <person name="Chen C."/>
            <person name="Yanf M."/>
            <person name="Daum C."/>
            <person name="Ng V."/>
            <person name="Clum A."/>
            <person name="Steindorff A."/>
            <person name="Ohm R."/>
            <person name="Martin F."/>
            <person name="Silar P."/>
            <person name="Natvig D."/>
            <person name="Lalanne C."/>
            <person name="Gautier V."/>
            <person name="Ament-velasquez S.L."/>
            <person name="Kruys A."/>
            <person name="Hutchinson M.I."/>
            <person name="Powell A.J."/>
            <person name="Barry K."/>
            <person name="Miller A.N."/>
            <person name="Grigoriev I.V."/>
            <person name="Debuchy R."/>
            <person name="Gladieux P."/>
            <person name="Thoren M.H."/>
            <person name="Johannesson H."/>
        </authorList>
    </citation>
    <scope>NUCLEOTIDE SEQUENCE</scope>
    <source>
        <strain evidence="2">CBS 232.78</strain>
    </source>
</reference>
<keyword evidence="3" id="KW-1185">Reference proteome</keyword>
<gene>
    <name evidence="2" type="ORF">B0H63DRAFT_524513</name>
</gene>
<feature type="compositionally biased region" description="Basic residues" evidence="1">
    <location>
        <begin position="81"/>
        <end position="94"/>
    </location>
</feature>
<dbReference type="Proteomes" id="UP001285441">
    <property type="component" value="Unassembled WGS sequence"/>
</dbReference>
<name>A0AAE0TW81_9PEZI</name>
<evidence type="ECO:0000256" key="1">
    <source>
        <dbReference type="SAM" id="MobiDB-lite"/>
    </source>
</evidence>
<feature type="compositionally biased region" description="Basic residues" evidence="1">
    <location>
        <begin position="193"/>
        <end position="203"/>
    </location>
</feature>